<accession>A0A0A9HJL3</accession>
<dbReference type="AlphaFoldDB" id="A0A0A9HJL3"/>
<name>A0A0A9HJL3_ARUDO</name>
<evidence type="ECO:0000313" key="1">
    <source>
        <dbReference type="EMBL" id="JAE33063.1"/>
    </source>
</evidence>
<reference evidence="1" key="1">
    <citation type="submission" date="2014-09" db="EMBL/GenBank/DDBJ databases">
        <authorList>
            <person name="Magalhaes I.L.F."/>
            <person name="Oliveira U."/>
            <person name="Santos F.R."/>
            <person name="Vidigal T.H.D.A."/>
            <person name="Brescovit A.D."/>
            <person name="Santos A.J."/>
        </authorList>
    </citation>
    <scope>NUCLEOTIDE SEQUENCE</scope>
    <source>
        <tissue evidence="1">Shoot tissue taken approximately 20 cm above the soil surface</tissue>
    </source>
</reference>
<sequence length="47" mass="5450">MIGNLDLMQKSRSMNQFKNNLFVLDLAVFIKDIIGHTHFKLSIRSKS</sequence>
<organism evidence="1">
    <name type="scientific">Arundo donax</name>
    <name type="common">Giant reed</name>
    <name type="synonym">Donax arundinaceus</name>
    <dbReference type="NCBI Taxonomy" id="35708"/>
    <lineage>
        <taxon>Eukaryota</taxon>
        <taxon>Viridiplantae</taxon>
        <taxon>Streptophyta</taxon>
        <taxon>Embryophyta</taxon>
        <taxon>Tracheophyta</taxon>
        <taxon>Spermatophyta</taxon>
        <taxon>Magnoliopsida</taxon>
        <taxon>Liliopsida</taxon>
        <taxon>Poales</taxon>
        <taxon>Poaceae</taxon>
        <taxon>PACMAD clade</taxon>
        <taxon>Arundinoideae</taxon>
        <taxon>Arundineae</taxon>
        <taxon>Arundo</taxon>
    </lineage>
</organism>
<protein>
    <submittedName>
        <fullName evidence="1">Uncharacterized protein</fullName>
    </submittedName>
</protein>
<proteinExistence type="predicted"/>
<dbReference type="EMBL" id="GBRH01164833">
    <property type="protein sequence ID" value="JAE33063.1"/>
    <property type="molecule type" value="Transcribed_RNA"/>
</dbReference>
<reference evidence="1" key="2">
    <citation type="journal article" date="2015" name="Data Brief">
        <title>Shoot transcriptome of the giant reed, Arundo donax.</title>
        <authorList>
            <person name="Barrero R.A."/>
            <person name="Guerrero F.D."/>
            <person name="Moolhuijzen P."/>
            <person name="Goolsby J.A."/>
            <person name="Tidwell J."/>
            <person name="Bellgard S.E."/>
            <person name="Bellgard M.I."/>
        </authorList>
    </citation>
    <scope>NUCLEOTIDE SEQUENCE</scope>
    <source>
        <tissue evidence="1">Shoot tissue taken approximately 20 cm above the soil surface</tissue>
    </source>
</reference>